<dbReference type="InterPro" id="IPR000510">
    <property type="entry name" value="Nase/OxRdtase_comp1"/>
</dbReference>
<gene>
    <name evidence="2" type="ORF">DMP08_07980</name>
</gene>
<organism evidence="2 3">
    <name type="scientific">Paraeggerthella hongkongensis</name>
    <dbReference type="NCBI Taxonomy" id="230658"/>
    <lineage>
        <taxon>Bacteria</taxon>
        <taxon>Bacillati</taxon>
        <taxon>Actinomycetota</taxon>
        <taxon>Coriobacteriia</taxon>
        <taxon>Eggerthellales</taxon>
        <taxon>Eggerthellaceae</taxon>
        <taxon>Paraeggerthella</taxon>
    </lineage>
</organism>
<keyword evidence="3" id="KW-1185">Reference proteome</keyword>
<dbReference type="RefSeq" id="WP_123192397.1">
    <property type="nucleotide sequence ID" value="NZ_QICD01000014.1"/>
</dbReference>
<name>A0A3N0B7D7_9ACTN</name>
<sequence length="407" mass="43650">MDRLHYFDVLPAFAPDYSGAVSVLYDLQGTIVVNGASGCLANCAGYDEPRYFEKTSLVLSSGLRDVRVIFGDEEFLEETLPLIEGLQGSRYLALLASPAAAIVGTDHKAVAAALEDRLSLPCFAFETTGMSAYDRGASMVMMELCKRYAKPVPRSVAPSANILGAIPLDLWGPDQLAVLRENVEREGYRVICTLGMDYSFEDVERIAEAHVNVVVSVAALASARWLEQAFGTPWTCALPVGPCRAGWMAPDGFQASSDSWKAQFSAKLLGGIGNPCATACGVKVLIVGQQVWANAFRAGLMREVSGVDCTVASFFGMDDELMLEGDRSFSSEGEFCEHVVDRGYDVVIGDPLFHEAIPCKVAYVGVPHVAVSSRLYWTNPAPAVGPDALSAALATIGHAMARKKASR</sequence>
<evidence type="ECO:0000313" key="2">
    <source>
        <dbReference type="EMBL" id="RNL43104.1"/>
    </source>
</evidence>
<dbReference type="SUPFAM" id="SSF53807">
    <property type="entry name" value="Helical backbone' metal receptor"/>
    <property type="match status" value="1"/>
</dbReference>
<dbReference type="PANTHER" id="PTHR42956">
    <property type="entry name" value="NITROGENASE IRON-MOLYBDENUM COFACTOR BIOSYNTHESIS PROTEIN NIFE"/>
    <property type="match status" value="1"/>
</dbReference>
<dbReference type="InterPro" id="IPR049939">
    <property type="entry name" value="NifE-like"/>
</dbReference>
<feature type="domain" description="Nitrogenase/oxidoreductase component 1" evidence="1">
    <location>
        <begin position="17"/>
        <end position="242"/>
    </location>
</feature>
<evidence type="ECO:0000313" key="3">
    <source>
        <dbReference type="Proteomes" id="UP000278632"/>
    </source>
</evidence>
<comment type="caution">
    <text evidence="2">The sequence shown here is derived from an EMBL/GenBank/DDBJ whole genome shotgun (WGS) entry which is preliminary data.</text>
</comment>
<dbReference type="Proteomes" id="UP000278632">
    <property type="component" value="Unassembled WGS sequence"/>
</dbReference>
<evidence type="ECO:0000259" key="1">
    <source>
        <dbReference type="Pfam" id="PF00148"/>
    </source>
</evidence>
<accession>A0A3N0B7D7</accession>
<dbReference type="AlphaFoldDB" id="A0A3N0B7D7"/>
<dbReference type="PANTHER" id="PTHR42956:SF1">
    <property type="entry name" value="NITROGENASE IRON-MOLYBDENUM COFACTOR BIOSYNTHESIS PROTEIN NIFE"/>
    <property type="match status" value="1"/>
</dbReference>
<dbReference type="Gene3D" id="3.40.50.1980">
    <property type="entry name" value="Nitrogenase molybdenum iron protein domain"/>
    <property type="match status" value="2"/>
</dbReference>
<dbReference type="GO" id="GO:0016491">
    <property type="term" value="F:oxidoreductase activity"/>
    <property type="evidence" value="ECO:0007669"/>
    <property type="project" value="InterPro"/>
</dbReference>
<reference evidence="3" key="1">
    <citation type="submission" date="2018-05" db="EMBL/GenBank/DDBJ databases">
        <title>Genome Sequencing of selected type strains of the family Eggerthellaceae.</title>
        <authorList>
            <person name="Danylec N."/>
            <person name="Stoll D.A."/>
            <person name="Doetsch A."/>
            <person name="Huch M."/>
        </authorList>
    </citation>
    <scope>NUCLEOTIDE SEQUENCE [LARGE SCALE GENOMIC DNA]</scope>
    <source>
        <strain evidence="3">DSM 16106</strain>
    </source>
</reference>
<proteinExistence type="predicted"/>
<protein>
    <recommendedName>
        <fullName evidence="1">Nitrogenase/oxidoreductase component 1 domain-containing protein</fullName>
    </recommendedName>
</protein>
<dbReference type="OrthoDB" id="3199475at2"/>
<dbReference type="Pfam" id="PF00148">
    <property type="entry name" value="Oxidored_nitro"/>
    <property type="match status" value="1"/>
</dbReference>
<dbReference type="EMBL" id="QICD01000014">
    <property type="protein sequence ID" value="RNL43104.1"/>
    <property type="molecule type" value="Genomic_DNA"/>
</dbReference>